<comment type="similarity">
    <text evidence="1">Belongs to the sulfotransferase 1 family.</text>
</comment>
<dbReference type="InterPro" id="IPR027417">
    <property type="entry name" value="P-loop_NTPase"/>
</dbReference>
<keyword evidence="4" id="KW-1185">Reference proteome</keyword>
<evidence type="ECO:0000256" key="1">
    <source>
        <dbReference type="ARBA" id="ARBA00005771"/>
    </source>
</evidence>
<proteinExistence type="inferred from homology"/>
<sequence>MSSASTDVGPFTGRPMSELLPLMSNIAGERVDGIFYQYFGFNEPIEPHFQHTIRNLEIRDDDIITLGFPRSGNHFAFEVVNMVQKQSTEYVKSHMIDNVLELRKVDTYESYRQEPSPRNLTINFQVRKIPQQAVEKRTKIVYLLRNPKDALTSFYKHWIKLQADDMGFRGTWEEFLDLSVSGQFTYGSWFDHVLCMERYMADHPDTPVHVHLFEEMVSEPLPTVKKLCKFLGTSEELAPKIAEVTDFGYMKKNSSKDGEIGDRFLQQGAAFMRKGTKLDWKNNFTVAQNETFNKIFEEKMAGSKLADLVRPYL</sequence>
<dbReference type="RefSeq" id="XP_005101347.1">
    <property type="nucleotide sequence ID" value="XM_005101290.3"/>
</dbReference>
<dbReference type="PANTHER" id="PTHR11783">
    <property type="entry name" value="SULFOTRANSFERASE SULT"/>
    <property type="match status" value="1"/>
</dbReference>
<accession>A0ABM0JTV2</accession>
<protein>
    <submittedName>
        <fullName evidence="5">Alcohol sulfotransferase</fullName>
    </submittedName>
</protein>
<evidence type="ECO:0000256" key="2">
    <source>
        <dbReference type="ARBA" id="ARBA00022679"/>
    </source>
</evidence>
<evidence type="ECO:0000313" key="5">
    <source>
        <dbReference type="RefSeq" id="XP_005101347.1"/>
    </source>
</evidence>
<dbReference type="InterPro" id="IPR000863">
    <property type="entry name" value="Sulfotransferase_dom"/>
</dbReference>
<organism evidence="4 5">
    <name type="scientific">Aplysia californica</name>
    <name type="common">California sea hare</name>
    <dbReference type="NCBI Taxonomy" id="6500"/>
    <lineage>
        <taxon>Eukaryota</taxon>
        <taxon>Metazoa</taxon>
        <taxon>Spiralia</taxon>
        <taxon>Lophotrochozoa</taxon>
        <taxon>Mollusca</taxon>
        <taxon>Gastropoda</taxon>
        <taxon>Heterobranchia</taxon>
        <taxon>Euthyneura</taxon>
        <taxon>Tectipleura</taxon>
        <taxon>Aplysiida</taxon>
        <taxon>Aplysioidea</taxon>
        <taxon>Aplysiidae</taxon>
        <taxon>Aplysia</taxon>
    </lineage>
</organism>
<feature type="domain" description="Sulfotransferase" evidence="3">
    <location>
        <begin position="60"/>
        <end position="303"/>
    </location>
</feature>
<dbReference type="SUPFAM" id="SSF52540">
    <property type="entry name" value="P-loop containing nucleoside triphosphate hydrolases"/>
    <property type="match status" value="1"/>
</dbReference>
<dbReference type="Gene3D" id="3.40.50.300">
    <property type="entry name" value="P-loop containing nucleotide triphosphate hydrolases"/>
    <property type="match status" value="1"/>
</dbReference>
<keyword evidence="2" id="KW-0808">Transferase</keyword>
<dbReference type="Pfam" id="PF00685">
    <property type="entry name" value="Sulfotransfer_1"/>
    <property type="match status" value="1"/>
</dbReference>
<evidence type="ECO:0000259" key="3">
    <source>
        <dbReference type="Pfam" id="PF00685"/>
    </source>
</evidence>
<name>A0ABM0JTV2_APLCA</name>
<dbReference type="Proteomes" id="UP000694888">
    <property type="component" value="Unplaced"/>
</dbReference>
<reference evidence="5" key="1">
    <citation type="submission" date="2025-08" db="UniProtKB">
        <authorList>
            <consortium name="RefSeq"/>
        </authorList>
    </citation>
    <scope>IDENTIFICATION</scope>
</reference>
<evidence type="ECO:0000313" key="4">
    <source>
        <dbReference type="Proteomes" id="UP000694888"/>
    </source>
</evidence>
<dbReference type="GeneID" id="101850964"/>
<gene>
    <name evidence="5" type="primary">LOC101850964</name>
</gene>